<organism evidence="2 3">
    <name type="scientific">Trema orientale</name>
    <name type="common">Charcoal tree</name>
    <name type="synonym">Celtis orientalis</name>
    <dbReference type="NCBI Taxonomy" id="63057"/>
    <lineage>
        <taxon>Eukaryota</taxon>
        <taxon>Viridiplantae</taxon>
        <taxon>Streptophyta</taxon>
        <taxon>Embryophyta</taxon>
        <taxon>Tracheophyta</taxon>
        <taxon>Spermatophyta</taxon>
        <taxon>Magnoliopsida</taxon>
        <taxon>eudicotyledons</taxon>
        <taxon>Gunneridae</taxon>
        <taxon>Pentapetalae</taxon>
        <taxon>rosids</taxon>
        <taxon>fabids</taxon>
        <taxon>Rosales</taxon>
        <taxon>Cannabaceae</taxon>
        <taxon>Trema</taxon>
    </lineage>
</organism>
<comment type="caution">
    <text evidence="2">The sequence shown here is derived from an EMBL/GenBank/DDBJ whole genome shotgun (WGS) entry which is preliminary data.</text>
</comment>
<evidence type="ECO:0000313" key="3">
    <source>
        <dbReference type="Proteomes" id="UP000237000"/>
    </source>
</evidence>
<name>A0A2P5C378_TREOI</name>
<evidence type="ECO:0000313" key="2">
    <source>
        <dbReference type="EMBL" id="PON55530.1"/>
    </source>
</evidence>
<accession>A0A2P5C378</accession>
<proteinExistence type="predicted"/>
<protein>
    <submittedName>
        <fullName evidence="2">Uncharacterized protein</fullName>
    </submittedName>
</protein>
<dbReference type="InParanoid" id="A0A2P5C378"/>
<feature type="region of interest" description="Disordered" evidence="1">
    <location>
        <begin position="1"/>
        <end position="28"/>
    </location>
</feature>
<dbReference type="Proteomes" id="UP000237000">
    <property type="component" value="Unassembled WGS sequence"/>
</dbReference>
<evidence type="ECO:0000256" key="1">
    <source>
        <dbReference type="SAM" id="MobiDB-lite"/>
    </source>
</evidence>
<dbReference type="EMBL" id="JXTC01000420">
    <property type="protein sequence ID" value="PON55530.1"/>
    <property type="molecule type" value="Genomic_DNA"/>
</dbReference>
<dbReference type="AlphaFoldDB" id="A0A2P5C378"/>
<dbReference type="OrthoDB" id="1938423at2759"/>
<gene>
    <name evidence="2" type="ORF">TorRG33x02_299170</name>
</gene>
<reference evidence="3" key="1">
    <citation type="submission" date="2016-06" db="EMBL/GenBank/DDBJ databases">
        <title>Parallel loss of symbiosis genes in relatives of nitrogen-fixing non-legume Parasponia.</title>
        <authorList>
            <person name="Van Velzen R."/>
            <person name="Holmer R."/>
            <person name="Bu F."/>
            <person name="Rutten L."/>
            <person name="Van Zeijl A."/>
            <person name="Liu W."/>
            <person name="Santuari L."/>
            <person name="Cao Q."/>
            <person name="Sharma T."/>
            <person name="Shen D."/>
            <person name="Roswanjaya Y."/>
            <person name="Wardhani T."/>
            <person name="Kalhor M.S."/>
            <person name="Jansen J."/>
            <person name="Van den Hoogen J."/>
            <person name="Gungor B."/>
            <person name="Hartog M."/>
            <person name="Hontelez J."/>
            <person name="Verver J."/>
            <person name="Yang W.-C."/>
            <person name="Schijlen E."/>
            <person name="Repin R."/>
            <person name="Schilthuizen M."/>
            <person name="Schranz E."/>
            <person name="Heidstra R."/>
            <person name="Miyata K."/>
            <person name="Fedorova E."/>
            <person name="Kohlen W."/>
            <person name="Bisseling T."/>
            <person name="Smit S."/>
            <person name="Geurts R."/>
        </authorList>
    </citation>
    <scope>NUCLEOTIDE SEQUENCE [LARGE SCALE GENOMIC DNA]</scope>
    <source>
        <strain evidence="3">cv. RG33-2</strain>
    </source>
</reference>
<keyword evidence="3" id="KW-1185">Reference proteome</keyword>
<sequence length="672" mass="76675">MKRRCSKPSAKAPSWIPNLSQPDMNRGKRVRFSDNDVDSAINFQAQRSDEAKTSEFAFFKKLKEDAGQRFTSRLAHNGSNQTDDFKSMDTSRENINVVNNSCKEKIRSSSLIANATPLQCVSFHLPLVNAAGIRNNSDVCMNKTSSTLEDVKQKWNDVEEYSHALRPEGTQYRHAEVFNRKRQKLRRWVTNVSFPEIDGLCSKGSDIVPVLLNRLIPESKDKNNGKDQKLGQVETDAKSLLVASSESDISCNGLQWTPRDFTELESGPYIGDVISYDPWNRSRGRILLLDAPLLQDNKAHHDSGLHKGSQALCTEADSSFVFPVRRLRSVELLEDLDDFCQPNRYLIGNQSNTPLLDWDNDNMKVERNSSVTSQDLEQNTRPMSLAPRAYDDKVYADGLFSSPHVYNNEEPGCSRPHSCLSSYHNKETQALCTEGDSSFVFPVRRLRSVELLEDLDDFCQPNRYLVGNQSNTPLLDWDNDNDKVEKNLSITSQDLEQNTHPMSLAPRVYDDEAYANGLFSSPNVYNNEESECLRSHSCLSSYHNHERGIQILEGEEDIHISPDSNYVPLTLSCRMNHLSRAEDFYNDTGFPHQDHWHMSKLINQRHPFYQTEALLSSRLVLDLGWKFFSKSDFPEGTDSSSYHALEYPRNQRRSSHYIEHAYDSCLDDSSHE</sequence>